<evidence type="ECO:0000313" key="8">
    <source>
        <dbReference type="EMBL" id="HEC67884.1"/>
    </source>
</evidence>
<keyword evidence="1" id="KW-0547">Nucleotide-binding</keyword>
<feature type="domain" description="Helicase ATP-binding" evidence="6">
    <location>
        <begin position="114"/>
        <end position="285"/>
    </location>
</feature>
<dbReference type="AlphaFoldDB" id="A0A7C1VMM2"/>
<protein>
    <submittedName>
        <fullName evidence="8">DUF3883 domain-containing protein</fullName>
    </submittedName>
</protein>
<dbReference type="SMART" id="SM00487">
    <property type="entry name" value="DEXDc"/>
    <property type="match status" value="1"/>
</dbReference>
<dbReference type="InterPro" id="IPR027417">
    <property type="entry name" value="P-loop_NTPase"/>
</dbReference>
<dbReference type="InterPro" id="IPR057342">
    <property type="entry name" value="DEXDc_RapA"/>
</dbReference>
<dbReference type="SUPFAM" id="SSF52540">
    <property type="entry name" value="P-loop containing nucleoside triphosphate hydrolases"/>
    <property type="match status" value="2"/>
</dbReference>
<keyword evidence="2" id="KW-0378">Hydrolase</keyword>
<dbReference type="CDD" id="cd18793">
    <property type="entry name" value="SF2_C_SNF"/>
    <property type="match status" value="1"/>
</dbReference>
<sequence>MNKTITPGSILQGPFWQERIRVLSIKSIGMDKTKIEAVGITTNTFYPCILSQADLEKIKILPEQTIQFSGNSKGFFLFTEAHRMRNAFQFDPLYAVNVSQVDPLPHQIEAVYHYILRNPRIRFLLADDPGAGKTIMAGLLLKELKYRGLVERVLIVAPGHLKDQWLREMHEKFQENFFIVDRSAINAAWGQNIWQERNQVITSIDFAKQDDVLFSLKDVRWDLVIVDEAHKMSAYKYGDKISKTGRYKLGEILSSTTNFLLFLTATPHRGDPENFRLFLDLLEPGFFADTSMLTESIQNKDNPLFLRRLKEDLKNFDSVPLFPPRKVETIKYYLSNDEWQLYKAVTEYVEKHYNKALQQEKRNVAFAMVILQRRLASSVRAVRKSLERRKKRLQELYEKGQLLQEGISYTEEYLEDLTEKERWQKEEELLEKLTSAETLEELKEEINKIDELILLAKEVEKKESETKLNELKKVILLEGLKETETKLLIFTESRDTLEYLAEKLRKWHYSVTFIHGGMNLDERIRAENEFRHHAQIMVATEAAGEGINLQFCWLMVNYDIPWNPNRLEQRMGRIHRYGQQHEVHIYNLVAVNTREGAILERLFEKLNRMKEHLGSDRVFDVIGDILPGKSLKDLILEAISNKRTLDDILDDFERIPDEEAIKKIKEATMEALATRHIDLNRILGEQRKARENRLVPEYVEAFFKRAAEILDIKMEKRQDDFWRISQVPLSLRNQTYEFKTRFGEVNREYNKLSFDKEKAFKGQAEFIALGHPLLEAVIEKIFKEFALEAEKGALFFDPEGKRDGVIWFLVAGIKDGNNQPVGKRLFAVYQTKRDRMELINPGILWDLRPANEIVENIENIELDEDKVIAFIIETGLEAYRHELLVSRKHDAQIKQKYGIRSLDALILKSEEKLAEYEIRRAKGENIPEGVIARELHKKHDLECKKQRLLNEITAETHLLPETPKILGVARVIPESAIKDELKTDEEIEKIGMNIAMSYEKSQGRMPEDVSSLNLGYDIRSKDTQENYRYIEVKARAKEGAIALTPNEWIMAQRLGDEYWLYVVTNAASSPELYLIQNPAKHLKPDEEIDIVRYIVRNWKEKAVKG</sequence>
<evidence type="ECO:0000259" key="6">
    <source>
        <dbReference type="PROSITE" id="PS51192"/>
    </source>
</evidence>
<dbReference type="InterPro" id="IPR014001">
    <property type="entry name" value="Helicase_ATP-bd"/>
</dbReference>
<dbReference type="InterPro" id="IPR049730">
    <property type="entry name" value="SNF2/RAD54-like_C"/>
</dbReference>
<dbReference type="InterPro" id="IPR001650">
    <property type="entry name" value="Helicase_C-like"/>
</dbReference>
<comment type="caution">
    <text evidence="8">The sequence shown here is derived from an EMBL/GenBank/DDBJ whole genome shotgun (WGS) entry which is preliminary data.</text>
</comment>
<dbReference type="Gene3D" id="3.40.50.300">
    <property type="entry name" value="P-loop containing nucleotide triphosphate hydrolases"/>
    <property type="match status" value="1"/>
</dbReference>
<keyword evidence="4" id="KW-0067">ATP-binding</keyword>
<evidence type="ECO:0000256" key="1">
    <source>
        <dbReference type="ARBA" id="ARBA00022741"/>
    </source>
</evidence>
<feature type="coiled-coil region" evidence="5">
    <location>
        <begin position="376"/>
        <end position="403"/>
    </location>
</feature>
<keyword evidence="3" id="KW-0347">Helicase</keyword>
<dbReference type="PROSITE" id="PS51194">
    <property type="entry name" value="HELICASE_CTER"/>
    <property type="match status" value="1"/>
</dbReference>
<evidence type="ECO:0000256" key="2">
    <source>
        <dbReference type="ARBA" id="ARBA00022801"/>
    </source>
</evidence>
<evidence type="ECO:0000256" key="3">
    <source>
        <dbReference type="ARBA" id="ARBA00022806"/>
    </source>
</evidence>
<dbReference type="EMBL" id="DRIH01000119">
    <property type="protein sequence ID" value="HEC67884.1"/>
    <property type="molecule type" value="Genomic_DNA"/>
</dbReference>
<dbReference type="Pfam" id="PF00271">
    <property type="entry name" value="Helicase_C"/>
    <property type="match status" value="1"/>
</dbReference>
<evidence type="ECO:0000259" key="7">
    <source>
        <dbReference type="PROSITE" id="PS51194"/>
    </source>
</evidence>
<dbReference type="GO" id="GO:0004386">
    <property type="term" value="F:helicase activity"/>
    <property type="evidence" value="ECO:0007669"/>
    <property type="project" value="UniProtKB-KW"/>
</dbReference>
<dbReference type="PANTHER" id="PTHR10799">
    <property type="entry name" value="SNF2/RAD54 HELICASE FAMILY"/>
    <property type="match status" value="1"/>
</dbReference>
<dbReference type="GO" id="GO:0005524">
    <property type="term" value="F:ATP binding"/>
    <property type="evidence" value="ECO:0007669"/>
    <property type="project" value="UniProtKB-KW"/>
</dbReference>
<feature type="coiled-coil region" evidence="5">
    <location>
        <begin position="439"/>
        <end position="474"/>
    </location>
</feature>
<dbReference type="Proteomes" id="UP000885738">
    <property type="component" value="Unassembled WGS sequence"/>
</dbReference>
<dbReference type="Pfam" id="PF00176">
    <property type="entry name" value="SNF2-rel_dom"/>
    <property type="match status" value="1"/>
</dbReference>
<feature type="domain" description="Helicase C-terminal" evidence="7">
    <location>
        <begin position="467"/>
        <end position="626"/>
    </location>
</feature>
<dbReference type="Pfam" id="PF13020">
    <property type="entry name" value="NOV_C"/>
    <property type="match status" value="1"/>
</dbReference>
<evidence type="ECO:0000256" key="5">
    <source>
        <dbReference type="SAM" id="Coils"/>
    </source>
</evidence>
<dbReference type="SMART" id="SM00490">
    <property type="entry name" value="HELICc"/>
    <property type="match status" value="1"/>
</dbReference>
<dbReference type="Gene3D" id="3.40.50.10810">
    <property type="entry name" value="Tandem AAA-ATPase domain"/>
    <property type="match status" value="1"/>
</dbReference>
<reference evidence="8" key="1">
    <citation type="journal article" date="2020" name="mSystems">
        <title>Genome- and Community-Level Interaction Insights into Carbon Utilization and Element Cycling Functions of Hydrothermarchaeota in Hydrothermal Sediment.</title>
        <authorList>
            <person name="Zhou Z."/>
            <person name="Liu Y."/>
            <person name="Xu W."/>
            <person name="Pan J."/>
            <person name="Luo Z.H."/>
            <person name="Li M."/>
        </authorList>
    </citation>
    <scope>NUCLEOTIDE SEQUENCE [LARGE SCALE GENOMIC DNA]</scope>
    <source>
        <strain evidence="8">HyVt-389</strain>
    </source>
</reference>
<dbReference type="PROSITE" id="PS51192">
    <property type="entry name" value="HELICASE_ATP_BIND_1"/>
    <property type="match status" value="1"/>
</dbReference>
<keyword evidence="5" id="KW-0175">Coiled coil</keyword>
<organism evidence="8">
    <name type="scientific">Desulfofervidus auxilii</name>
    <dbReference type="NCBI Taxonomy" id="1621989"/>
    <lineage>
        <taxon>Bacteria</taxon>
        <taxon>Pseudomonadati</taxon>
        <taxon>Thermodesulfobacteriota</taxon>
        <taxon>Candidatus Desulfofervidia</taxon>
        <taxon>Candidatus Desulfofervidales</taxon>
        <taxon>Candidatus Desulfofervidaceae</taxon>
        <taxon>Candidatus Desulfofervidus</taxon>
    </lineage>
</organism>
<evidence type="ECO:0000256" key="4">
    <source>
        <dbReference type="ARBA" id="ARBA00022840"/>
    </source>
</evidence>
<gene>
    <name evidence="8" type="ORF">ENI35_03610</name>
</gene>
<proteinExistence type="predicted"/>
<dbReference type="CDD" id="cd18011">
    <property type="entry name" value="DEXDc_RapA"/>
    <property type="match status" value="1"/>
</dbReference>
<dbReference type="InterPro" id="IPR024975">
    <property type="entry name" value="NOV_C"/>
</dbReference>
<accession>A0A7C1VMM2</accession>
<dbReference type="InterPro" id="IPR000330">
    <property type="entry name" value="SNF2_N"/>
</dbReference>
<feature type="coiled-coil region" evidence="5">
    <location>
        <begin position="899"/>
        <end position="951"/>
    </location>
</feature>
<dbReference type="InterPro" id="IPR038718">
    <property type="entry name" value="SNF2-like_sf"/>
</dbReference>
<dbReference type="GO" id="GO:0016787">
    <property type="term" value="F:hydrolase activity"/>
    <property type="evidence" value="ECO:0007669"/>
    <property type="project" value="UniProtKB-KW"/>
</dbReference>
<name>A0A7C1VMM2_DESA2</name>